<evidence type="ECO:0000256" key="13">
    <source>
        <dbReference type="ARBA" id="ARBA00023136"/>
    </source>
</evidence>
<feature type="transmembrane region" description="Helical" evidence="14">
    <location>
        <begin position="20"/>
        <end position="40"/>
    </location>
</feature>
<keyword evidence="13 14" id="KW-0472">Membrane</keyword>
<dbReference type="InterPro" id="IPR005467">
    <property type="entry name" value="His_kinase_dom"/>
</dbReference>
<dbReference type="InterPro" id="IPR036890">
    <property type="entry name" value="HATPase_C_sf"/>
</dbReference>
<dbReference type="PANTHER" id="PTHR43065">
    <property type="entry name" value="SENSOR HISTIDINE KINASE"/>
    <property type="match status" value="1"/>
</dbReference>
<evidence type="ECO:0000256" key="7">
    <source>
        <dbReference type="ARBA" id="ARBA00022692"/>
    </source>
</evidence>
<evidence type="ECO:0000259" key="15">
    <source>
        <dbReference type="PROSITE" id="PS50109"/>
    </source>
</evidence>
<evidence type="ECO:0000256" key="14">
    <source>
        <dbReference type="SAM" id="Phobius"/>
    </source>
</evidence>
<dbReference type="SUPFAM" id="SSF47384">
    <property type="entry name" value="Homodimeric domain of signal transducing histidine kinase"/>
    <property type="match status" value="1"/>
</dbReference>
<evidence type="ECO:0000256" key="9">
    <source>
        <dbReference type="ARBA" id="ARBA00022777"/>
    </source>
</evidence>
<dbReference type="SMART" id="SM00388">
    <property type="entry name" value="HisKA"/>
    <property type="match status" value="1"/>
</dbReference>
<dbReference type="InterPro" id="IPR017232">
    <property type="entry name" value="NtrY"/>
</dbReference>
<dbReference type="EMBL" id="JAMLDY010000002">
    <property type="protein sequence ID" value="MCP3733620.1"/>
    <property type="molecule type" value="Genomic_DNA"/>
</dbReference>
<feature type="domain" description="PAS" evidence="16">
    <location>
        <begin position="391"/>
        <end position="463"/>
    </location>
</feature>
<proteinExistence type="predicted"/>
<comment type="subcellular location">
    <subcellularLocation>
        <location evidence="2">Cell membrane</location>
        <topology evidence="2">Multi-pass membrane protein</topology>
    </subcellularLocation>
</comment>
<evidence type="ECO:0000256" key="12">
    <source>
        <dbReference type="ARBA" id="ARBA00023012"/>
    </source>
</evidence>
<evidence type="ECO:0000256" key="8">
    <source>
        <dbReference type="ARBA" id="ARBA00022741"/>
    </source>
</evidence>
<accession>A0A9X2HX32</accession>
<keyword evidence="19" id="KW-1185">Reference proteome</keyword>
<dbReference type="GO" id="GO:0005524">
    <property type="term" value="F:ATP binding"/>
    <property type="evidence" value="ECO:0007669"/>
    <property type="project" value="UniProtKB-KW"/>
</dbReference>
<evidence type="ECO:0000259" key="17">
    <source>
        <dbReference type="PROSITE" id="PS50885"/>
    </source>
</evidence>
<dbReference type="SUPFAM" id="SSF158472">
    <property type="entry name" value="HAMP domain-like"/>
    <property type="match status" value="1"/>
</dbReference>
<dbReference type="Pfam" id="PF00512">
    <property type="entry name" value="HisKA"/>
    <property type="match status" value="1"/>
</dbReference>
<dbReference type="InterPro" id="IPR003594">
    <property type="entry name" value="HATPase_dom"/>
</dbReference>
<evidence type="ECO:0000256" key="1">
    <source>
        <dbReference type="ARBA" id="ARBA00000085"/>
    </source>
</evidence>
<dbReference type="PROSITE" id="PS50112">
    <property type="entry name" value="PAS"/>
    <property type="match status" value="1"/>
</dbReference>
<evidence type="ECO:0000259" key="16">
    <source>
        <dbReference type="PROSITE" id="PS50112"/>
    </source>
</evidence>
<dbReference type="Gene3D" id="3.30.450.20">
    <property type="entry name" value="PAS domain"/>
    <property type="match status" value="1"/>
</dbReference>
<dbReference type="SMART" id="SM00387">
    <property type="entry name" value="HATPase_c"/>
    <property type="match status" value="1"/>
</dbReference>
<feature type="domain" description="Histidine kinase" evidence="15">
    <location>
        <begin position="505"/>
        <end position="718"/>
    </location>
</feature>
<feature type="transmembrane region" description="Helical" evidence="14">
    <location>
        <begin position="302"/>
        <end position="322"/>
    </location>
</feature>
<dbReference type="AlphaFoldDB" id="A0A9X2HX32"/>
<evidence type="ECO:0000313" key="19">
    <source>
        <dbReference type="Proteomes" id="UP001139486"/>
    </source>
</evidence>
<feature type="transmembrane region" description="Helical" evidence="14">
    <location>
        <begin position="96"/>
        <end position="123"/>
    </location>
</feature>
<dbReference type="PANTHER" id="PTHR43065:SF10">
    <property type="entry name" value="PEROXIDE STRESS-ACTIVATED HISTIDINE KINASE MAK3"/>
    <property type="match status" value="1"/>
</dbReference>
<evidence type="ECO:0000256" key="6">
    <source>
        <dbReference type="ARBA" id="ARBA00022679"/>
    </source>
</evidence>
<dbReference type="Pfam" id="PF02518">
    <property type="entry name" value="HATPase_c"/>
    <property type="match status" value="1"/>
</dbReference>
<dbReference type="PRINTS" id="PR00344">
    <property type="entry name" value="BCTRLSENSOR"/>
</dbReference>
<dbReference type="InterPro" id="IPR003660">
    <property type="entry name" value="HAMP_dom"/>
</dbReference>
<name>A0A9X2HX32_9SPHN</name>
<dbReference type="InterPro" id="IPR003661">
    <property type="entry name" value="HisK_dim/P_dom"/>
</dbReference>
<protein>
    <recommendedName>
        <fullName evidence="3">histidine kinase</fullName>
        <ecNumber evidence="3">2.7.13.3</ecNumber>
    </recommendedName>
</protein>
<evidence type="ECO:0000313" key="18">
    <source>
        <dbReference type="EMBL" id="MCP3733620.1"/>
    </source>
</evidence>
<keyword evidence="8" id="KW-0547">Nucleotide-binding</keyword>
<dbReference type="InterPro" id="IPR004358">
    <property type="entry name" value="Sig_transdc_His_kin-like_C"/>
</dbReference>
<dbReference type="GO" id="GO:0000155">
    <property type="term" value="F:phosphorelay sensor kinase activity"/>
    <property type="evidence" value="ECO:0007669"/>
    <property type="project" value="InterPro"/>
</dbReference>
<evidence type="ECO:0000256" key="10">
    <source>
        <dbReference type="ARBA" id="ARBA00022840"/>
    </source>
</evidence>
<dbReference type="PIRSF" id="PIRSF037532">
    <property type="entry name" value="STHK_NtrY"/>
    <property type="match status" value="1"/>
</dbReference>
<feature type="transmembrane region" description="Helical" evidence="14">
    <location>
        <begin position="52"/>
        <end position="76"/>
    </location>
</feature>
<keyword evidence="4" id="KW-1003">Cell membrane</keyword>
<dbReference type="InterPro" id="IPR045671">
    <property type="entry name" value="NtrY-like_N"/>
</dbReference>
<keyword evidence="9" id="KW-0418">Kinase</keyword>
<feature type="domain" description="HAMP" evidence="17">
    <location>
        <begin position="326"/>
        <end position="379"/>
    </location>
</feature>
<dbReference type="PROSITE" id="PS50109">
    <property type="entry name" value="HIS_KIN"/>
    <property type="match status" value="1"/>
</dbReference>
<dbReference type="InterPro" id="IPR000014">
    <property type="entry name" value="PAS"/>
</dbReference>
<keyword evidence="5" id="KW-0597">Phosphoprotein</keyword>
<dbReference type="InterPro" id="IPR035965">
    <property type="entry name" value="PAS-like_dom_sf"/>
</dbReference>
<dbReference type="Gene3D" id="3.30.565.10">
    <property type="entry name" value="Histidine kinase-like ATPase, C-terminal domain"/>
    <property type="match status" value="1"/>
</dbReference>
<dbReference type="SUPFAM" id="SSF55785">
    <property type="entry name" value="PYP-like sensor domain (PAS domain)"/>
    <property type="match status" value="1"/>
</dbReference>
<dbReference type="EC" id="2.7.13.3" evidence="3"/>
<reference evidence="18" key="1">
    <citation type="submission" date="2022-05" db="EMBL/GenBank/DDBJ databases">
        <title>Sphingomonas sp. strain RP10 Genome sequencing and assembly.</title>
        <authorList>
            <person name="Kim I."/>
        </authorList>
    </citation>
    <scope>NUCLEOTIDE SEQUENCE</scope>
    <source>
        <strain evidence="18">RP10</strain>
    </source>
</reference>
<dbReference type="Gene3D" id="1.10.287.130">
    <property type="match status" value="1"/>
</dbReference>
<dbReference type="CDD" id="cd06225">
    <property type="entry name" value="HAMP"/>
    <property type="match status" value="1"/>
</dbReference>
<comment type="catalytic activity">
    <reaction evidence="1">
        <text>ATP + protein L-histidine = ADP + protein N-phospho-L-histidine.</text>
        <dbReference type="EC" id="2.7.13.3"/>
    </reaction>
</comment>
<keyword evidence="11 14" id="KW-1133">Transmembrane helix</keyword>
<comment type="caution">
    <text evidence="18">The sequence shown here is derived from an EMBL/GenBank/DDBJ whole genome shotgun (WGS) entry which is preliminary data.</text>
</comment>
<dbReference type="PROSITE" id="PS50885">
    <property type="entry name" value="HAMP"/>
    <property type="match status" value="1"/>
</dbReference>
<dbReference type="CDD" id="cd00082">
    <property type="entry name" value="HisKA"/>
    <property type="match status" value="1"/>
</dbReference>
<dbReference type="Proteomes" id="UP001139486">
    <property type="component" value="Unassembled WGS sequence"/>
</dbReference>
<keyword evidence="7 14" id="KW-0812">Transmembrane</keyword>
<dbReference type="RefSeq" id="WP_254287630.1">
    <property type="nucleotide sequence ID" value="NZ_JAMLDY010000002.1"/>
</dbReference>
<keyword evidence="12" id="KW-0902">Two-component regulatory system</keyword>
<gene>
    <name evidence="18" type="ORF">M9979_01815</name>
</gene>
<keyword evidence="6" id="KW-0808">Transferase</keyword>
<dbReference type="Pfam" id="PF00672">
    <property type="entry name" value="HAMP"/>
    <property type="match status" value="1"/>
</dbReference>
<dbReference type="GO" id="GO:0005886">
    <property type="term" value="C:plasma membrane"/>
    <property type="evidence" value="ECO:0007669"/>
    <property type="project" value="UniProtKB-SubCell"/>
</dbReference>
<dbReference type="InterPro" id="IPR036097">
    <property type="entry name" value="HisK_dim/P_sf"/>
</dbReference>
<organism evidence="18 19">
    <name type="scientific">Sphingomonas liriopis</name>
    <dbReference type="NCBI Taxonomy" id="2949094"/>
    <lineage>
        <taxon>Bacteria</taxon>
        <taxon>Pseudomonadati</taxon>
        <taxon>Pseudomonadota</taxon>
        <taxon>Alphaproteobacteria</taxon>
        <taxon>Sphingomonadales</taxon>
        <taxon>Sphingomonadaceae</taxon>
        <taxon>Sphingomonas</taxon>
    </lineage>
</organism>
<evidence type="ECO:0000256" key="11">
    <source>
        <dbReference type="ARBA" id="ARBA00022989"/>
    </source>
</evidence>
<dbReference type="SUPFAM" id="SSF55874">
    <property type="entry name" value="ATPase domain of HSP90 chaperone/DNA topoisomerase II/histidine kinase"/>
    <property type="match status" value="1"/>
</dbReference>
<evidence type="ECO:0000256" key="4">
    <source>
        <dbReference type="ARBA" id="ARBA00022475"/>
    </source>
</evidence>
<dbReference type="Pfam" id="PF19312">
    <property type="entry name" value="NtrY_N"/>
    <property type="match status" value="1"/>
</dbReference>
<dbReference type="SMART" id="SM00304">
    <property type="entry name" value="HAMP"/>
    <property type="match status" value="1"/>
</dbReference>
<keyword evidence="10 18" id="KW-0067">ATP-binding</keyword>
<evidence type="ECO:0000256" key="2">
    <source>
        <dbReference type="ARBA" id="ARBA00004651"/>
    </source>
</evidence>
<evidence type="ECO:0000256" key="5">
    <source>
        <dbReference type="ARBA" id="ARBA00022553"/>
    </source>
</evidence>
<sequence length="745" mass="81021">MHAAPTPDPTDTTPASRLRITPAVELLVLAIAMVTVLTSWRLISGTKAEVSLLSPAVAATLLMANLLWAVLLVALLGRRIALRRAARTSLVGGGRLHVRLVATFSLMASVPIILAVVAASILFQSGIQFWGSERARGAFNATIALAKQGQDLVVERWTGEARAMAEDTRRLYPTIPRDNREFNKFFLQQTYNRSLYQALLFQIVGGKTIEALYGYEVPAPDLFKQRVSGRVLNMLTDKDSYTNFDTRMIWVVTPIDRSRGLFLYVATPNNVDFLNKQNLAATQQLAAYDSLQARARTLQLRFNLALFAVALLIVGLATWIALKVADWLANPVGELVSAADRVAGGDLTSRVAVPRSADEIGMLAHAFNRMTERLGEQTGALVTANAAAESRRALIEAVMAGVSAGVVATAVDGTIRIVNRSATELIGAGADGLVGHPLDQVAPELAELVANGDREAIVQMARRGDARTLAVRIARTDAGPILTFDDITQQLLDQRRAAWSDVARRIAHEIKNPLTPIQLAAERLQRRYGSKIDPADTTFARLTDTIVRQVGDLRRMVDEFSSFARMPKPVFREESLVDIARQALFLHEVAHPNVRFELDHSFPAPILVCDRRQLGQAFTNIVKNAVEAIESKGDESGSVVMRVREDGEGTTVEVADTGVGLPPDRDRIVEPYMTTRARGTGLGLAIVKKIVEEHHGLMTFADRDGGGTVVRMTFDAAALAALDQGAATPDETGTDQLAALTRNRN</sequence>
<dbReference type="Gene3D" id="6.10.340.10">
    <property type="match status" value="1"/>
</dbReference>
<evidence type="ECO:0000256" key="3">
    <source>
        <dbReference type="ARBA" id="ARBA00012438"/>
    </source>
</evidence>